<dbReference type="Proteomes" id="UP000472269">
    <property type="component" value="Unplaced"/>
</dbReference>
<proteinExistence type="predicted"/>
<dbReference type="AlphaFoldDB" id="A0A663MA94"/>
<name>A0A663MA94_ATHCN</name>
<keyword evidence="2" id="KW-1185">Reference proteome</keyword>
<protein>
    <submittedName>
        <fullName evidence="1">Uncharacterized protein</fullName>
    </submittedName>
</protein>
<dbReference type="Ensembl" id="ENSACUT00000009237.1">
    <property type="protein sequence ID" value="ENSACUP00000008657.1"/>
    <property type="gene ID" value="ENSACUG00000005881.1"/>
</dbReference>
<sequence>MQAPTVFPGLGRSWVAGGWVDPKFCQKSGFLSWGCKTSSHAALPFQLQSRAGWRRDPKHSQRCVVAHSHQWHRDCNHVPPPSGS</sequence>
<evidence type="ECO:0000313" key="2">
    <source>
        <dbReference type="Proteomes" id="UP000472269"/>
    </source>
</evidence>
<organism evidence="1 2">
    <name type="scientific">Athene cunicularia</name>
    <name type="common">Burrowing owl</name>
    <name type="synonym">Speotyto cunicularia</name>
    <dbReference type="NCBI Taxonomy" id="194338"/>
    <lineage>
        <taxon>Eukaryota</taxon>
        <taxon>Metazoa</taxon>
        <taxon>Chordata</taxon>
        <taxon>Craniata</taxon>
        <taxon>Vertebrata</taxon>
        <taxon>Euteleostomi</taxon>
        <taxon>Archelosauria</taxon>
        <taxon>Archosauria</taxon>
        <taxon>Dinosauria</taxon>
        <taxon>Saurischia</taxon>
        <taxon>Theropoda</taxon>
        <taxon>Coelurosauria</taxon>
        <taxon>Aves</taxon>
        <taxon>Neognathae</taxon>
        <taxon>Neoaves</taxon>
        <taxon>Telluraves</taxon>
        <taxon>Strigiformes</taxon>
        <taxon>Strigidae</taxon>
        <taxon>Athene</taxon>
    </lineage>
</organism>
<accession>A0A663MA94</accession>
<evidence type="ECO:0000313" key="1">
    <source>
        <dbReference type="Ensembl" id="ENSACUP00000008657.1"/>
    </source>
</evidence>
<reference evidence="1" key="1">
    <citation type="submission" date="2025-08" db="UniProtKB">
        <authorList>
            <consortium name="Ensembl"/>
        </authorList>
    </citation>
    <scope>IDENTIFICATION</scope>
</reference>
<reference evidence="1" key="2">
    <citation type="submission" date="2025-09" db="UniProtKB">
        <authorList>
            <consortium name="Ensembl"/>
        </authorList>
    </citation>
    <scope>IDENTIFICATION</scope>
</reference>